<accession>A0A380WJD8</accession>
<dbReference type="InterPro" id="IPR050276">
    <property type="entry name" value="MshD_Acetyltransferase"/>
</dbReference>
<dbReference type="InterPro" id="IPR016181">
    <property type="entry name" value="Acyl_CoA_acyltransferase"/>
</dbReference>
<dbReference type="GO" id="GO:0004145">
    <property type="term" value="F:diamine N-acetyltransferase activity"/>
    <property type="evidence" value="ECO:0007669"/>
    <property type="project" value="UniProtKB-EC"/>
</dbReference>
<dbReference type="Gene3D" id="3.40.630.30">
    <property type="match status" value="1"/>
</dbReference>
<dbReference type="AlphaFoldDB" id="A0A380WJD8"/>
<dbReference type="InterPro" id="IPR027455">
    <property type="entry name" value="Sper_AcTfrase_N"/>
</dbReference>
<dbReference type="EMBL" id="UFSM01000001">
    <property type="protein sequence ID" value="SUU88294.1"/>
    <property type="molecule type" value="Genomic_DNA"/>
</dbReference>
<feature type="domain" description="N-acetyltransferase" evidence="1">
    <location>
        <begin position="3"/>
        <end position="146"/>
    </location>
</feature>
<name>A0A380WJD8_AMIAI</name>
<dbReference type="InterPro" id="IPR000182">
    <property type="entry name" value="GNAT_dom"/>
</dbReference>
<keyword evidence="2" id="KW-0808">Transferase</keyword>
<dbReference type="RefSeq" id="WP_115730655.1">
    <property type="nucleotide sequence ID" value="NZ_BAAAVY010000010.1"/>
</dbReference>
<evidence type="ECO:0000313" key="2">
    <source>
        <dbReference type="EMBL" id="SUU88294.1"/>
    </source>
</evidence>
<dbReference type="SUPFAM" id="SSF55729">
    <property type="entry name" value="Acyl-CoA N-acyltransferases (Nat)"/>
    <property type="match status" value="1"/>
</dbReference>
<dbReference type="PANTHER" id="PTHR43617">
    <property type="entry name" value="L-AMINO ACID N-ACETYLTRANSFERASE"/>
    <property type="match status" value="1"/>
</dbReference>
<dbReference type="EC" id="2.3.1.57" evidence="2"/>
<evidence type="ECO:0000259" key="1">
    <source>
        <dbReference type="PROSITE" id="PS51186"/>
    </source>
</evidence>
<dbReference type="OrthoDB" id="9127144at2"/>
<keyword evidence="2" id="KW-0012">Acyltransferase</keyword>
<dbReference type="Proteomes" id="UP000254701">
    <property type="component" value="Unassembled WGS sequence"/>
</dbReference>
<dbReference type="Pfam" id="PF00583">
    <property type="entry name" value="Acetyltransf_1"/>
    <property type="match status" value="1"/>
</dbReference>
<evidence type="ECO:0000313" key="3">
    <source>
        <dbReference type="Proteomes" id="UP000254701"/>
    </source>
</evidence>
<gene>
    <name evidence="2" type="primary">bltD</name>
    <name evidence="2" type="ORF">NCTC10684_01504</name>
</gene>
<proteinExistence type="predicted"/>
<dbReference type="CDD" id="cd04301">
    <property type="entry name" value="NAT_SF"/>
    <property type="match status" value="1"/>
</dbReference>
<dbReference type="Gene3D" id="1.10.287.900">
    <property type="entry name" value="The crystal structure of the spermine/spermidine acetyltransferase from enterococcus faecali"/>
    <property type="match status" value="1"/>
</dbReference>
<organism evidence="2 3">
    <name type="scientific">Aminobacter aminovorans</name>
    <name type="common">Chelatobacter heintzii</name>
    <dbReference type="NCBI Taxonomy" id="83263"/>
    <lineage>
        <taxon>Bacteria</taxon>
        <taxon>Pseudomonadati</taxon>
        <taxon>Pseudomonadota</taxon>
        <taxon>Alphaproteobacteria</taxon>
        <taxon>Hyphomicrobiales</taxon>
        <taxon>Phyllobacteriaceae</taxon>
        <taxon>Aminobacter</taxon>
    </lineage>
</organism>
<protein>
    <submittedName>
        <fullName evidence="2">Spermine/spermidine acetyltransferase</fullName>
        <ecNumber evidence="2">2.3.1.57</ecNumber>
    </submittedName>
</protein>
<sequence>MIITLRPLDDTERARMLELQVSPAQQDFVASNEDSIEEADDGNHCVPFAIYADDQPVGFTMYALDPDDGNYWIYRLMIDQRHQRRGYGREALLEMLKLMSKLPGCDHVTLSVVPENETAMALYRQTGFHPTGEIIGGEVVFRHDMPGTG</sequence>
<dbReference type="PROSITE" id="PS51186">
    <property type="entry name" value="GNAT"/>
    <property type="match status" value="1"/>
</dbReference>
<reference evidence="2 3" key="1">
    <citation type="submission" date="2018-06" db="EMBL/GenBank/DDBJ databases">
        <authorList>
            <consortium name="Pathogen Informatics"/>
            <person name="Doyle S."/>
        </authorList>
    </citation>
    <scope>NUCLEOTIDE SEQUENCE [LARGE SCALE GENOMIC DNA]</scope>
    <source>
        <strain evidence="2 3">NCTC10684</strain>
    </source>
</reference>